<dbReference type="EMBL" id="GBRH01192835">
    <property type="protein sequence ID" value="JAE05061.1"/>
    <property type="molecule type" value="Transcribed_RNA"/>
</dbReference>
<protein>
    <submittedName>
        <fullName evidence="1">Uncharacterized protein</fullName>
    </submittedName>
</protein>
<reference evidence="1" key="2">
    <citation type="journal article" date="2015" name="Data Brief">
        <title>Shoot transcriptome of the giant reed, Arundo donax.</title>
        <authorList>
            <person name="Barrero R.A."/>
            <person name="Guerrero F.D."/>
            <person name="Moolhuijzen P."/>
            <person name="Goolsby J.A."/>
            <person name="Tidwell J."/>
            <person name="Bellgard S.E."/>
            <person name="Bellgard M.I."/>
        </authorList>
    </citation>
    <scope>NUCLEOTIDE SEQUENCE</scope>
    <source>
        <tissue evidence="1">Shoot tissue taken approximately 20 cm above the soil surface</tissue>
    </source>
</reference>
<proteinExistence type="predicted"/>
<sequence>MHFSLMSLPLWWKEEPFLVSRLCFLKRLPRFQHHRTVWEVTASYNHVEIALHLMGGEGFWSHAGPYFRFDGSFTGGSYYLLARCEDSSGCKDK</sequence>
<evidence type="ECO:0000313" key="1">
    <source>
        <dbReference type="EMBL" id="JAE05061.1"/>
    </source>
</evidence>
<dbReference type="AlphaFoldDB" id="A0A0A9F4J1"/>
<name>A0A0A9F4J1_ARUDO</name>
<organism evidence="1">
    <name type="scientific">Arundo donax</name>
    <name type="common">Giant reed</name>
    <name type="synonym">Donax arundinaceus</name>
    <dbReference type="NCBI Taxonomy" id="35708"/>
    <lineage>
        <taxon>Eukaryota</taxon>
        <taxon>Viridiplantae</taxon>
        <taxon>Streptophyta</taxon>
        <taxon>Embryophyta</taxon>
        <taxon>Tracheophyta</taxon>
        <taxon>Spermatophyta</taxon>
        <taxon>Magnoliopsida</taxon>
        <taxon>Liliopsida</taxon>
        <taxon>Poales</taxon>
        <taxon>Poaceae</taxon>
        <taxon>PACMAD clade</taxon>
        <taxon>Arundinoideae</taxon>
        <taxon>Arundineae</taxon>
        <taxon>Arundo</taxon>
    </lineage>
</organism>
<accession>A0A0A9F4J1</accession>
<reference evidence="1" key="1">
    <citation type="submission" date="2014-09" db="EMBL/GenBank/DDBJ databases">
        <authorList>
            <person name="Magalhaes I.L.F."/>
            <person name="Oliveira U."/>
            <person name="Santos F.R."/>
            <person name="Vidigal T.H.D.A."/>
            <person name="Brescovit A.D."/>
            <person name="Santos A.J."/>
        </authorList>
    </citation>
    <scope>NUCLEOTIDE SEQUENCE</scope>
    <source>
        <tissue evidence="1">Shoot tissue taken approximately 20 cm above the soil surface</tissue>
    </source>
</reference>